<dbReference type="PANTHER" id="PTHR43767:SF10">
    <property type="entry name" value="SURFACTIN SYNTHASE SUBUNIT 1"/>
    <property type="match status" value="1"/>
</dbReference>
<sequence length="503" mass="55121">MLDRFVAYNARCAGEAAAFGSLSRHRSYALLEATVSRLARALEGLRNLTPRRVAVQCPDTWRHWALTLALGRLGLTTASLPNGEVSAEELAVLQPDLIILHGVGGMPAGEGRLVLKDDWFDRVLDGVERDNASHYYPPVPVDRSAPCRAALACGTDRDFHLMELSFAEVEAQLHRLIYHDMAEFFARNTSRRTRMTEKPQLLCSIGPQSLSGFLMAGAALAGGTTLRSSDSQNIGAEVMQASALMIVMTPAHLEHLLRALPPGMKPVNHIYLSVVGGKLSSGTLARTKERFTPHVQVVYGTDECGIVAAIAAEKRQADDDVGPPLPWVEVEVVDTEGNRLPAGKVGEIRIRGGGVVRGYLDDSPAGARRFRDGWFYSGDLGTFSATGALQLRGRVDSLVNIGGAKFDLGVVEEILRSEPRIRDVGVFTLENRRGTEQFYAALVSHEAFDSEALSARLRQRYVALPPVTMVWVPEIPRTREGHVDRGRLKASLKDYIRQELDPR</sequence>
<dbReference type="RefSeq" id="WP_266116969.1">
    <property type="nucleotide sequence ID" value="NZ_JANIDY010000003.1"/>
</dbReference>
<dbReference type="Pfam" id="PF00501">
    <property type="entry name" value="AMP-binding"/>
    <property type="match status" value="1"/>
</dbReference>
<dbReference type="InterPro" id="IPR000873">
    <property type="entry name" value="AMP-dep_synth/lig_dom"/>
</dbReference>
<keyword evidence="2" id="KW-0436">Ligase</keyword>
<reference evidence="2" key="1">
    <citation type="submission" date="2022-07" db="EMBL/GenBank/DDBJ databases">
        <title>Bombella genomes.</title>
        <authorList>
            <person name="Harer L."/>
            <person name="Styblova S."/>
            <person name="Ehrmann M."/>
        </authorList>
    </citation>
    <scope>NUCLEOTIDE SEQUENCE</scope>
    <source>
        <strain evidence="2">TMW 2.2543</strain>
    </source>
</reference>
<dbReference type="Gene3D" id="3.30.300.30">
    <property type="match status" value="1"/>
</dbReference>
<dbReference type="SUPFAM" id="SSF56801">
    <property type="entry name" value="Acetyl-CoA synthetase-like"/>
    <property type="match status" value="1"/>
</dbReference>
<dbReference type="InterPro" id="IPR045851">
    <property type="entry name" value="AMP-bd_C_sf"/>
</dbReference>
<evidence type="ECO:0000313" key="2">
    <source>
        <dbReference type="EMBL" id="MCX5618467.1"/>
    </source>
</evidence>
<dbReference type="EMBL" id="JANIDY010000003">
    <property type="protein sequence ID" value="MCX5618467.1"/>
    <property type="molecule type" value="Genomic_DNA"/>
</dbReference>
<accession>A0ABT3WL09</accession>
<dbReference type="PANTHER" id="PTHR43767">
    <property type="entry name" value="LONG-CHAIN-FATTY-ACID--COA LIGASE"/>
    <property type="match status" value="1"/>
</dbReference>
<dbReference type="InterPro" id="IPR042099">
    <property type="entry name" value="ANL_N_sf"/>
</dbReference>
<protein>
    <submittedName>
        <fullName evidence="2">Acyl--CoA ligase</fullName>
    </submittedName>
</protein>
<proteinExistence type="predicted"/>
<evidence type="ECO:0000313" key="3">
    <source>
        <dbReference type="Proteomes" id="UP001165576"/>
    </source>
</evidence>
<keyword evidence="3" id="KW-1185">Reference proteome</keyword>
<organism evidence="2 3">
    <name type="scientific">Bombella pluederhausensis</name>
    <dbReference type="NCBI Taxonomy" id="2967336"/>
    <lineage>
        <taxon>Bacteria</taxon>
        <taxon>Pseudomonadati</taxon>
        <taxon>Pseudomonadota</taxon>
        <taxon>Alphaproteobacteria</taxon>
        <taxon>Acetobacterales</taxon>
        <taxon>Acetobacteraceae</taxon>
        <taxon>Bombella</taxon>
    </lineage>
</organism>
<name>A0ABT3WL09_9PROT</name>
<dbReference type="Gene3D" id="3.40.50.12780">
    <property type="entry name" value="N-terminal domain of ligase-like"/>
    <property type="match status" value="1"/>
</dbReference>
<gene>
    <name evidence="2" type="ORF">NQF86_07285</name>
</gene>
<dbReference type="Gene3D" id="3.40.50.980">
    <property type="match status" value="1"/>
</dbReference>
<feature type="domain" description="AMP-dependent synthetase/ligase" evidence="1">
    <location>
        <begin position="214"/>
        <end position="360"/>
    </location>
</feature>
<comment type="caution">
    <text evidence="2">The sequence shown here is derived from an EMBL/GenBank/DDBJ whole genome shotgun (WGS) entry which is preliminary data.</text>
</comment>
<dbReference type="InterPro" id="IPR050237">
    <property type="entry name" value="ATP-dep_AMP-bd_enzyme"/>
</dbReference>
<evidence type="ECO:0000259" key="1">
    <source>
        <dbReference type="Pfam" id="PF00501"/>
    </source>
</evidence>
<dbReference type="GO" id="GO:0016874">
    <property type="term" value="F:ligase activity"/>
    <property type="evidence" value="ECO:0007669"/>
    <property type="project" value="UniProtKB-KW"/>
</dbReference>
<dbReference type="Proteomes" id="UP001165576">
    <property type="component" value="Unassembled WGS sequence"/>
</dbReference>